<gene>
    <name evidence="1" type="ORF">CYFA0S_01e07536g</name>
</gene>
<dbReference type="OrthoDB" id="203724at2759"/>
<dbReference type="InterPro" id="IPR024420">
    <property type="entry name" value="TRAPP_III_complex_Trs85"/>
</dbReference>
<proteinExistence type="predicted"/>
<dbReference type="PhylomeDB" id="A0A061AP32"/>
<organism evidence="1">
    <name type="scientific">Cyberlindnera fabianii</name>
    <name type="common">Yeast</name>
    <name type="synonym">Hansenula fabianii</name>
    <dbReference type="NCBI Taxonomy" id="36022"/>
    <lineage>
        <taxon>Eukaryota</taxon>
        <taxon>Fungi</taxon>
        <taxon>Dikarya</taxon>
        <taxon>Ascomycota</taxon>
        <taxon>Saccharomycotina</taxon>
        <taxon>Saccharomycetes</taxon>
        <taxon>Phaffomycetales</taxon>
        <taxon>Phaffomycetaceae</taxon>
        <taxon>Cyberlindnera</taxon>
    </lineage>
</organism>
<dbReference type="VEuPathDB" id="FungiDB:BON22_0505"/>
<dbReference type="EMBL" id="LK052886">
    <property type="protein sequence ID" value="CDR37120.1"/>
    <property type="molecule type" value="Genomic_DNA"/>
</dbReference>
<evidence type="ECO:0000313" key="1">
    <source>
        <dbReference type="EMBL" id="CDR37120.1"/>
    </source>
</evidence>
<dbReference type="PANTHER" id="PTHR12975:SF6">
    <property type="entry name" value="TRAFFICKING PROTEIN PARTICLE COMPLEX SUBUNIT 8"/>
    <property type="match status" value="1"/>
</dbReference>
<dbReference type="PANTHER" id="PTHR12975">
    <property type="entry name" value="TRANSPORT PROTEIN TRAPP"/>
    <property type="match status" value="1"/>
</dbReference>
<name>A0A061AP32_CYBFA</name>
<sequence length="631" mass="70897">MAAELAVSNVLFHLNAGHDVSSLLSMTSSPTSTQYGPKRSSFDCKQMVLSSLSPKITVHASESVDTLATGFGFHSFLQLLKPFGDKIDHKFQIKDSQLVSRTADDFSVRFCAPLNDIFSVQEAESGSKTPLFKHTSLELLMSEYIQSIDQHLKKAQEEGNTQLTSVLKDSIYLKFFTKMLSSSVMTPFEPINHPVASLIFLSAEDSYDNARQLLIQFKTSKVPEYFLTDDILPLFVVIHDVSNEEQAEKASQLREHIKKQLFVDTFILPLTLDKESHPTALNPPVLTSVDEELQNSHLSFSSAPKLPAADITSIYKLLKEITQKKIIPYMETKISTWDEQVIAPRKSITGRFFNVGKKYFGNKNQNQNEHTTNYNAERGYYGKVANETLTRKLADWSFMLRDYRYAYTTYELAKKDFLSDKAWTYLASTQEMAAFSLLMGATNITSKLKNDTIDPLLDSSNYTYLARCGMKTYALRSILVVAELFCTLRDSWSNGPAAIKWIQKAIDDKLVGKAGKSLLLERIGYIFSLCVSSQARIIMSRKLIKDKPEEEPANSLKLVKNNTDTVGLTRNRKAALLQVFAAKNWDPVSHPLQVQLCLAQTKGVYNGLSFAERDGSLYRKLQDTAAKSLAA</sequence>
<protein>
    <submittedName>
        <fullName evidence="1">CYFA0S01e07536g1_1</fullName>
    </submittedName>
</protein>
<dbReference type="AlphaFoldDB" id="A0A061AP32"/>
<accession>A0A061AP32</accession>
<reference evidence="1" key="1">
    <citation type="journal article" date="2014" name="Genome Announc.">
        <title>Genome sequence of the yeast Cyberlindnera fabianii (Hansenula fabianii).</title>
        <authorList>
            <person name="Freel K.C."/>
            <person name="Sarilar V."/>
            <person name="Neuveglise C."/>
            <person name="Devillers H."/>
            <person name="Friedrich A."/>
            <person name="Schacherer J."/>
        </authorList>
    </citation>
    <scope>NUCLEOTIDE SEQUENCE</scope>
    <source>
        <strain evidence="1">YJS4271</strain>
    </source>
</reference>
<dbReference type="Pfam" id="PF12739">
    <property type="entry name" value="TRAPPC-Trs85"/>
    <property type="match status" value="1"/>
</dbReference>
<dbReference type="GO" id="GO:1990072">
    <property type="term" value="C:TRAPPIII protein complex"/>
    <property type="evidence" value="ECO:0007669"/>
    <property type="project" value="TreeGrafter"/>
</dbReference>